<evidence type="ECO:0000313" key="4">
    <source>
        <dbReference type="Proteomes" id="UP000608071"/>
    </source>
</evidence>
<feature type="region of interest" description="Disordered" evidence="1">
    <location>
        <begin position="28"/>
        <end position="59"/>
    </location>
</feature>
<organism evidence="3 4">
    <name type="scientific">Paenibacillus gallinarum</name>
    <dbReference type="NCBI Taxonomy" id="2762232"/>
    <lineage>
        <taxon>Bacteria</taxon>
        <taxon>Bacillati</taxon>
        <taxon>Bacillota</taxon>
        <taxon>Bacilli</taxon>
        <taxon>Bacillales</taxon>
        <taxon>Paenibacillaceae</taxon>
        <taxon>Paenibacillus</taxon>
    </lineage>
</organism>
<name>A0ABR8T2N7_9BACL</name>
<reference evidence="3 4" key="1">
    <citation type="submission" date="2020-08" db="EMBL/GenBank/DDBJ databases">
        <title>A Genomic Blueprint of the Chicken Gut Microbiome.</title>
        <authorList>
            <person name="Gilroy R."/>
            <person name="Ravi A."/>
            <person name="Getino M."/>
            <person name="Pursley I."/>
            <person name="Horton D.L."/>
            <person name="Alikhan N.-F."/>
            <person name="Baker D."/>
            <person name="Gharbi K."/>
            <person name="Hall N."/>
            <person name="Watson M."/>
            <person name="Adriaenssens E.M."/>
            <person name="Foster-Nyarko E."/>
            <person name="Jarju S."/>
            <person name="Secka A."/>
            <person name="Antonio M."/>
            <person name="Oren A."/>
            <person name="Chaudhuri R."/>
            <person name="La Ragione R.M."/>
            <person name="Hildebrand F."/>
            <person name="Pallen M.J."/>
        </authorList>
    </citation>
    <scope>NUCLEOTIDE SEQUENCE [LARGE SCALE GENOMIC DNA]</scope>
    <source>
        <strain evidence="3 4">Sa2BVA9</strain>
    </source>
</reference>
<dbReference type="RefSeq" id="WP_191802647.1">
    <property type="nucleotide sequence ID" value="NZ_JACSQL010000009.1"/>
</dbReference>
<feature type="signal peptide" evidence="2">
    <location>
        <begin position="1"/>
        <end position="25"/>
    </location>
</feature>
<dbReference type="InterPro" id="IPR046720">
    <property type="entry name" value="DUF6612"/>
</dbReference>
<dbReference type="Gene3D" id="2.50.20.20">
    <property type="match status" value="1"/>
</dbReference>
<dbReference type="EMBL" id="JACSQL010000009">
    <property type="protein sequence ID" value="MBD7970014.1"/>
    <property type="molecule type" value="Genomic_DNA"/>
</dbReference>
<keyword evidence="4" id="KW-1185">Reference proteome</keyword>
<comment type="caution">
    <text evidence="3">The sequence shown here is derived from an EMBL/GenBank/DDBJ whole genome shotgun (WGS) entry which is preliminary data.</text>
</comment>
<evidence type="ECO:0000256" key="2">
    <source>
        <dbReference type="SAM" id="SignalP"/>
    </source>
</evidence>
<accession>A0ABR8T2N7</accession>
<dbReference type="Proteomes" id="UP000608071">
    <property type="component" value="Unassembled WGS sequence"/>
</dbReference>
<proteinExistence type="predicted"/>
<dbReference type="Pfam" id="PF20316">
    <property type="entry name" value="DUF6612"/>
    <property type="match status" value="1"/>
</dbReference>
<evidence type="ECO:0000313" key="3">
    <source>
        <dbReference type="EMBL" id="MBD7970014.1"/>
    </source>
</evidence>
<evidence type="ECO:0008006" key="5">
    <source>
        <dbReference type="Google" id="ProtNLM"/>
    </source>
</evidence>
<protein>
    <recommendedName>
        <fullName evidence="5">LppX_LprAFG lipoprotein</fullName>
    </recommendedName>
</protein>
<feature type="compositionally biased region" description="Polar residues" evidence="1">
    <location>
        <begin position="39"/>
        <end position="59"/>
    </location>
</feature>
<keyword evidence="2" id="KW-0732">Signal</keyword>
<evidence type="ECO:0000256" key="1">
    <source>
        <dbReference type="SAM" id="MobiDB-lite"/>
    </source>
</evidence>
<dbReference type="PROSITE" id="PS51257">
    <property type="entry name" value="PROKAR_LIPOPROTEIN"/>
    <property type="match status" value="1"/>
</dbReference>
<feature type="chain" id="PRO_5046226220" description="LppX_LprAFG lipoprotein" evidence="2">
    <location>
        <begin position="26"/>
        <end position="306"/>
    </location>
</feature>
<gene>
    <name evidence="3" type="ORF">H9647_18290</name>
</gene>
<sequence length="306" mass="33957">MKKWNVFMMGIVLVLVLAACGNNDAELSTGGTTEGAPTANEQTSGNNEDVNNAEQQTPTAEELLTRITEASKEIKSYSMDSKIEQNLTVTMEGEEQKQDVNMEMKTDLVLNPIAAYQEIKTSLPGQEGTQEMKQYITEDGVYTQVEDTWVTLPEEATAPLLEQMKTQSNTGSQFEQLNSIASDLKVEEEGDVYWLKAKLSGDKVKELATTMLSQSGATDPQMAAMMQQMSIKTMDISYSVDKETYYPKDLVYSMTMDMDMDGQALSIIMKMDSSLTDYNKTESIKIPQDVLDNAVEQQMPAETTTP</sequence>